<dbReference type="EMBL" id="BAABGA010000076">
    <property type="protein sequence ID" value="GAA4465683.1"/>
    <property type="molecule type" value="Genomic_DNA"/>
</dbReference>
<gene>
    <name evidence="4" type="primary">mce</name>
    <name evidence="4" type="ORF">GCM10023156_53710</name>
</gene>
<dbReference type="PANTHER" id="PTHR43048:SF3">
    <property type="entry name" value="METHYLMALONYL-COA EPIMERASE, MITOCHONDRIAL"/>
    <property type="match status" value="1"/>
</dbReference>
<dbReference type="InterPro" id="IPR017515">
    <property type="entry name" value="MeMalonyl-CoA_epimerase"/>
</dbReference>
<dbReference type="InterPro" id="IPR037523">
    <property type="entry name" value="VOC_core"/>
</dbReference>
<feature type="domain" description="VOC" evidence="3">
    <location>
        <begin position="6"/>
        <end position="134"/>
    </location>
</feature>
<organism evidence="4 5">
    <name type="scientific">Novipirellula rosea</name>
    <dbReference type="NCBI Taxonomy" id="1031540"/>
    <lineage>
        <taxon>Bacteria</taxon>
        <taxon>Pseudomonadati</taxon>
        <taxon>Planctomycetota</taxon>
        <taxon>Planctomycetia</taxon>
        <taxon>Pirellulales</taxon>
        <taxon>Pirellulaceae</taxon>
        <taxon>Novipirellula</taxon>
    </lineage>
</organism>
<dbReference type="InterPro" id="IPR051785">
    <property type="entry name" value="MMCE/EMCE_epimerase"/>
</dbReference>
<name>A0ABP8NH20_9BACT</name>
<evidence type="ECO:0000256" key="1">
    <source>
        <dbReference type="ARBA" id="ARBA00009308"/>
    </source>
</evidence>
<dbReference type="Gene3D" id="3.10.180.10">
    <property type="entry name" value="2,3-Dihydroxybiphenyl 1,2-Dioxygenase, domain 1"/>
    <property type="match status" value="1"/>
</dbReference>
<dbReference type="NCBIfam" id="TIGR03081">
    <property type="entry name" value="metmalonyl_epim"/>
    <property type="match status" value="1"/>
</dbReference>
<evidence type="ECO:0000313" key="5">
    <source>
        <dbReference type="Proteomes" id="UP001500840"/>
    </source>
</evidence>
<sequence>MKPVKSLNHIGIAVRAIEPQQAYYEDVLGAIFEGIEEVPNQHVRVAFYRIGDVRIELIESTDPQSPIARFIDKRGEGLHHLAFLVDDLPTRIDQLTQFGLNMIDTVPRPGADQMDVAFIHPNSCGGVLTELCQTRTR</sequence>
<keyword evidence="2" id="KW-0479">Metal-binding</keyword>
<evidence type="ECO:0000259" key="3">
    <source>
        <dbReference type="PROSITE" id="PS51819"/>
    </source>
</evidence>
<dbReference type="Pfam" id="PF13669">
    <property type="entry name" value="Glyoxalase_4"/>
    <property type="match status" value="1"/>
</dbReference>
<comment type="similarity">
    <text evidence="1">Belongs to the methylmalonyl-CoA epimerase family.</text>
</comment>
<evidence type="ECO:0000256" key="2">
    <source>
        <dbReference type="ARBA" id="ARBA00022723"/>
    </source>
</evidence>
<dbReference type="RefSeq" id="WP_339946364.1">
    <property type="nucleotide sequence ID" value="NZ_BAABGA010000076.1"/>
</dbReference>
<dbReference type="PANTHER" id="PTHR43048">
    <property type="entry name" value="METHYLMALONYL-COA EPIMERASE"/>
    <property type="match status" value="1"/>
</dbReference>
<dbReference type="InterPro" id="IPR029068">
    <property type="entry name" value="Glyas_Bleomycin-R_OHBP_Dase"/>
</dbReference>
<dbReference type="SUPFAM" id="SSF54593">
    <property type="entry name" value="Glyoxalase/Bleomycin resistance protein/Dihydroxybiphenyl dioxygenase"/>
    <property type="match status" value="1"/>
</dbReference>
<comment type="caution">
    <text evidence="4">The sequence shown here is derived from an EMBL/GenBank/DDBJ whole genome shotgun (WGS) entry which is preliminary data.</text>
</comment>
<dbReference type="CDD" id="cd07249">
    <property type="entry name" value="MMCE"/>
    <property type="match status" value="1"/>
</dbReference>
<accession>A0ABP8NH20</accession>
<evidence type="ECO:0000313" key="4">
    <source>
        <dbReference type="EMBL" id="GAA4465683.1"/>
    </source>
</evidence>
<dbReference type="PROSITE" id="PS51819">
    <property type="entry name" value="VOC"/>
    <property type="match status" value="1"/>
</dbReference>
<keyword evidence="5" id="KW-1185">Reference proteome</keyword>
<reference evidence="5" key="1">
    <citation type="journal article" date="2019" name="Int. J. Syst. Evol. Microbiol.">
        <title>The Global Catalogue of Microorganisms (GCM) 10K type strain sequencing project: providing services to taxonomists for standard genome sequencing and annotation.</title>
        <authorList>
            <consortium name="The Broad Institute Genomics Platform"/>
            <consortium name="The Broad Institute Genome Sequencing Center for Infectious Disease"/>
            <person name="Wu L."/>
            <person name="Ma J."/>
        </authorList>
    </citation>
    <scope>NUCLEOTIDE SEQUENCE [LARGE SCALE GENOMIC DNA]</scope>
    <source>
        <strain evidence="5">JCM 17759</strain>
    </source>
</reference>
<proteinExistence type="inferred from homology"/>
<dbReference type="Proteomes" id="UP001500840">
    <property type="component" value="Unassembled WGS sequence"/>
</dbReference>
<protein>
    <submittedName>
        <fullName evidence="4">Methylmalonyl-CoA epimerase</fullName>
    </submittedName>
</protein>